<dbReference type="Pfam" id="PF12442">
    <property type="entry name" value="DUF3681"/>
    <property type="match status" value="1"/>
</dbReference>
<evidence type="ECO:0000313" key="2">
    <source>
        <dbReference type="EMBL" id="CAL4951483.1"/>
    </source>
</evidence>
<dbReference type="PANTHER" id="PTHR33530">
    <property type="entry name" value="OS01G0147100 PROTEIN"/>
    <property type="match status" value="1"/>
</dbReference>
<accession>A0ABC8Z0K8</accession>
<protein>
    <submittedName>
        <fullName evidence="2">Uncharacterized protein</fullName>
    </submittedName>
</protein>
<evidence type="ECO:0000313" key="3">
    <source>
        <dbReference type="Proteomes" id="UP001497457"/>
    </source>
</evidence>
<dbReference type="EMBL" id="OZ075127">
    <property type="protein sequence ID" value="CAL4951483.1"/>
    <property type="molecule type" value="Genomic_DNA"/>
</dbReference>
<reference evidence="2 3" key="2">
    <citation type="submission" date="2024-10" db="EMBL/GenBank/DDBJ databases">
        <authorList>
            <person name="Ryan C."/>
        </authorList>
    </citation>
    <scope>NUCLEOTIDE SEQUENCE [LARGE SCALE GENOMIC DNA]</scope>
</reference>
<keyword evidence="3" id="KW-1185">Reference proteome</keyword>
<keyword evidence="1" id="KW-0472">Membrane</keyword>
<reference evidence="3" key="1">
    <citation type="submission" date="2024-06" db="EMBL/GenBank/DDBJ databases">
        <authorList>
            <person name="Ryan C."/>
        </authorList>
    </citation>
    <scope>NUCLEOTIDE SEQUENCE [LARGE SCALE GENOMIC DNA]</scope>
</reference>
<feature type="transmembrane region" description="Helical" evidence="1">
    <location>
        <begin position="27"/>
        <end position="46"/>
    </location>
</feature>
<sequence>MVLSNTRREAAEAAADELRQEASFKGGGRGLVGLATASVAISALAVRDPPPGIDRNAYFLALTGAFFAGVAEVIVAVSVSSSTNNPGVHRAAGRKLMYYASVAPLAVAVAVALSAASLLW</sequence>
<feature type="transmembrane region" description="Helical" evidence="1">
    <location>
        <begin position="97"/>
        <end position="119"/>
    </location>
</feature>
<organism evidence="2 3">
    <name type="scientific">Urochloa decumbens</name>
    <dbReference type="NCBI Taxonomy" id="240449"/>
    <lineage>
        <taxon>Eukaryota</taxon>
        <taxon>Viridiplantae</taxon>
        <taxon>Streptophyta</taxon>
        <taxon>Embryophyta</taxon>
        <taxon>Tracheophyta</taxon>
        <taxon>Spermatophyta</taxon>
        <taxon>Magnoliopsida</taxon>
        <taxon>Liliopsida</taxon>
        <taxon>Poales</taxon>
        <taxon>Poaceae</taxon>
        <taxon>PACMAD clade</taxon>
        <taxon>Panicoideae</taxon>
        <taxon>Panicodae</taxon>
        <taxon>Paniceae</taxon>
        <taxon>Melinidinae</taxon>
        <taxon>Urochloa</taxon>
    </lineage>
</organism>
<dbReference type="Proteomes" id="UP001497457">
    <property type="component" value="Chromosome 17b"/>
</dbReference>
<proteinExistence type="predicted"/>
<gene>
    <name evidence="2" type="ORF">URODEC1_LOCUS38952</name>
</gene>
<dbReference type="PANTHER" id="PTHR33530:SF4">
    <property type="entry name" value="OS01G0145800 PROTEIN"/>
    <property type="match status" value="1"/>
</dbReference>
<feature type="transmembrane region" description="Helical" evidence="1">
    <location>
        <begin position="58"/>
        <end position="77"/>
    </location>
</feature>
<keyword evidence="1" id="KW-0812">Transmembrane</keyword>
<keyword evidence="1" id="KW-1133">Transmembrane helix</keyword>
<dbReference type="InterPro" id="IPR022149">
    <property type="entry name" value="DUF3681"/>
</dbReference>
<name>A0ABC8Z0K8_9POAL</name>
<dbReference type="AlphaFoldDB" id="A0ABC8Z0K8"/>
<evidence type="ECO:0000256" key="1">
    <source>
        <dbReference type="SAM" id="Phobius"/>
    </source>
</evidence>